<dbReference type="EMBL" id="JACHOU010000010">
    <property type="protein sequence ID" value="MBB6355952.1"/>
    <property type="molecule type" value="Genomic_DNA"/>
</dbReference>
<sequence>MLHPLGVSDIDRAAAFYDAVLAQPDAVCDDTTKECLPFAQSHSSLVTELARIGKASSMLENFAPERRPR</sequence>
<name>A0A7X0FA60_9HYPH</name>
<organism evidence="1 2">
    <name type="scientific">Aminobacter aganoensis</name>
    <dbReference type="NCBI Taxonomy" id="83264"/>
    <lineage>
        <taxon>Bacteria</taxon>
        <taxon>Pseudomonadati</taxon>
        <taxon>Pseudomonadota</taxon>
        <taxon>Alphaproteobacteria</taxon>
        <taxon>Hyphomicrobiales</taxon>
        <taxon>Phyllobacteriaceae</taxon>
        <taxon>Aminobacter</taxon>
    </lineage>
</organism>
<keyword evidence="2" id="KW-1185">Reference proteome</keyword>
<protein>
    <submittedName>
        <fullName evidence="1">Uncharacterized protein</fullName>
    </submittedName>
</protein>
<evidence type="ECO:0000313" key="1">
    <source>
        <dbReference type="EMBL" id="MBB6355952.1"/>
    </source>
</evidence>
<dbReference type="Proteomes" id="UP000536262">
    <property type="component" value="Unassembled WGS sequence"/>
</dbReference>
<evidence type="ECO:0000313" key="2">
    <source>
        <dbReference type="Proteomes" id="UP000536262"/>
    </source>
</evidence>
<dbReference type="AlphaFoldDB" id="A0A7X0FA60"/>
<proteinExistence type="predicted"/>
<reference evidence="1 2" key="1">
    <citation type="submission" date="2020-08" db="EMBL/GenBank/DDBJ databases">
        <title>Genomic Encyclopedia of Type Strains, Phase IV (KMG-IV): sequencing the most valuable type-strain genomes for metagenomic binning, comparative biology and taxonomic classification.</title>
        <authorList>
            <person name="Goeker M."/>
        </authorList>
    </citation>
    <scope>NUCLEOTIDE SEQUENCE [LARGE SCALE GENOMIC DNA]</scope>
    <source>
        <strain evidence="1 2">DSM 7051</strain>
    </source>
</reference>
<accession>A0A7X0FA60</accession>
<dbReference type="RefSeq" id="WP_184700329.1">
    <property type="nucleotide sequence ID" value="NZ_BAABEG010000001.1"/>
</dbReference>
<comment type="caution">
    <text evidence="1">The sequence shown here is derived from an EMBL/GenBank/DDBJ whole genome shotgun (WGS) entry which is preliminary data.</text>
</comment>
<gene>
    <name evidence="1" type="ORF">GGR00_003757</name>
</gene>